<dbReference type="EMBL" id="JAUJLE010000246">
    <property type="protein sequence ID" value="KAK0965308.1"/>
    <property type="molecule type" value="Genomic_DNA"/>
</dbReference>
<name>A0AAN6HEC8_9PEZI</name>
<proteinExistence type="predicted"/>
<feature type="region of interest" description="Disordered" evidence="1">
    <location>
        <begin position="102"/>
        <end position="160"/>
    </location>
</feature>
<feature type="compositionally biased region" description="Basic and acidic residues" evidence="1">
    <location>
        <begin position="179"/>
        <end position="193"/>
    </location>
</feature>
<comment type="caution">
    <text evidence="2">The sequence shown here is derived from an EMBL/GenBank/DDBJ whole genome shotgun (WGS) entry which is preliminary data.</text>
</comment>
<feature type="compositionally biased region" description="Acidic residues" evidence="1">
    <location>
        <begin position="228"/>
        <end position="261"/>
    </location>
</feature>
<sequence>MEGSMRYCNDASHALADPRTEHFQYIPHPHPHATASSSAPLLTLWPTCPFRRVSCNAPLAHIPGDRVSGPWRWVHARPSEQERARALARITAPLAGLPMIEVLNSPPSRAPAPALGVRRKARPTRRADSATTRPGTSSSLSSSSASAASQGYRSAMSEDNVRRAMEALTLSERRDVERRVRFQETGSEGRSREAVGGGQSGCGQAMVEARERVRAGKAEAEAEKAEEWEVVEPEEGGDDEDESTDEESSDDDSTDDEEWVLESDGMLVAEVVEFV</sequence>
<feature type="region of interest" description="Disordered" evidence="1">
    <location>
        <begin position="179"/>
        <end position="265"/>
    </location>
</feature>
<evidence type="ECO:0000313" key="3">
    <source>
        <dbReference type="Proteomes" id="UP001175353"/>
    </source>
</evidence>
<feature type="compositionally biased region" description="Low complexity" evidence="1">
    <location>
        <begin position="137"/>
        <end position="149"/>
    </location>
</feature>
<dbReference type="Proteomes" id="UP001175353">
    <property type="component" value="Unassembled WGS sequence"/>
</dbReference>
<gene>
    <name evidence="2" type="ORF">LTR91_018063</name>
</gene>
<accession>A0AAN6HEC8</accession>
<feature type="compositionally biased region" description="Basic and acidic residues" evidence="1">
    <location>
        <begin position="208"/>
        <end position="227"/>
    </location>
</feature>
<organism evidence="2 3">
    <name type="scientific">Friedmanniomyces endolithicus</name>
    <dbReference type="NCBI Taxonomy" id="329885"/>
    <lineage>
        <taxon>Eukaryota</taxon>
        <taxon>Fungi</taxon>
        <taxon>Dikarya</taxon>
        <taxon>Ascomycota</taxon>
        <taxon>Pezizomycotina</taxon>
        <taxon>Dothideomycetes</taxon>
        <taxon>Dothideomycetidae</taxon>
        <taxon>Mycosphaerellales</taxon>
        <taxon>Teratosphaeriaceae</taxon>
        <taxon>Friedmanniomyces</taxon>
    </lineage>
</organism>
<keyword evidence="3" id="KW-1185">Reference proteome</keyword>
<dbReference type="AlphaFoldDB" id="A0AAN6HEC8"/>
<reference evidence="2" key="1">
    <citation type="submission" date="2023-06" db="EMBL/GenBank/DDBJ databases">
        <title>Black Yeasts Isolated from many extreme environments.</title>
        <authorList>
            <person name="Coleine C."/>
            <person name="Stajich J.E."/>
            <person name="Selbmann L."/>
        </authorList>
    </citation>
    <scope>NUCLEOTIDE SEQUENCE</scope>
    <source>
        <strain evidence="2">CCFEE 5200</strain>
    </source>
</reference>
<evidence type="ECO:0000313" key="2">
    <source>
        <dbReference type="EMBL" id="KAK0965308.1"/>
    </source>
</evidence>
<protein>
    <submittedName>
        <fullName evidence="2">Uncharacterized protein</fullName>
    </submittedName>
</protein>
<evidence type="ECO:0000256" key="1">
    <source>
        <dbReference type="SAM" id="MobiDB-lite"/>
    </source>
</evidence>